<dbReference type="Proteomes" id="UP000460549">
    <property type="component" value="Unassembled WGS sequence"/>
</dbReference>
<dbReference type="GO" id="GO:0003677">
    <property type="term" value="F:DNA binding"/>
    <property type="evidence" value="ECO:0007669"/>
    <property type="project" value="InterPro"/>
</dbReference>
<dbReference type="PANTHER" id="PTHR33360">
    <property type="entry name" value="TRANSPOSASE FOR INSERTION SEQUENCE ELEMENT IS200"/>
    <property type="match status" value="1"/>
</dbReference>
<sequence>MREEQYHSTSHCKYLIQYHIIWCPKFRFSVLKGNVEEAIKEILYKICDDYNYHIKALEVMADHIHIFIDVPQTVAPCDVVRTLKSISAIKLFKVFPQLKDFYARCGVLWSRGYFISTVGHISEATVIKYIEEQKNHD</sequence>
<dbReference type="PANTHER" id="PTHR33360:SF2">
    <property type="entry name" value="TRANSPOSASE FOR INSERTION SEQUENCE ELEMENT IS200"/>
    <property type="match status" value="1"/>
</dbReference>
<dbReference type="RefSeq" id="WP_154426849.1">
    <property type="nucleotide sequence ID" value="NZ_VUNN01000033.1"/>
</dbReference>
<dbReference type="SMART" id="SM01321">
    <property type="entry name" value="Y1_Tnp"/>
    <property type="match status" value="1"/>
</dbReference>
<gene>
    <name evidence="2" type="primary">tnpA</name>
    <name evidence="2" type="ORF">FYJ80_10835</name>
</gene>
<protein>
    <submittedName>
        <fullName evidence="2">IS200/IS605 family transposase</fullName>
    </submittedName>
</protein>
<proteinExistence type="predicted"/>
<name>A0A7X2TSR9_9SPIO</name>
<reference evidence="2 3" key="1">
    <citation type="submission" date="2019-08" db="EMBL/GenBank/DDBJ databases">
        <title>In-depth cultivation of the pig gut microbiome towards novel bacterial diversity and tailored functional studies.</title>
        <authorList>
            <person name="Wylensek D."/>
            <person name="Hitch T.C.A."/>
            <person name="Clavel T."/>
        </authorList>
    </citation>
    <scope>NUCLEOTIDE SEQUENCE [LARGE SCALE GENOMIC DNA]</scope>
    <source>
        <strain evidence="2 3">NM-380-WT-3C1</strain>
    </source>
</reference>
<evidence type="ECO:0000313" key="3">
    <source>
        <dbReference type="Proteomes" id="UP000460549"/>
    </source>
</evidence>
<dbReference type="EMBL" id="VUNN01000033">
    <property type="protein sequence ID" value="MSU07253.1"/>
    <property type="molecule type" value="Genomic_DNA"/>
</dbReference>
<keyword evidence="3" id="KW-1185">Reference proteome</keyword>
<dbReference type="SUPFAM" id="SSF143422">
    <property type="entry name" value="Transposase IS200-like"/>
    <property type="match status" value="1"/>
</dbReference>
<comment type="caution">
    <text evidence="2">The sequence shown here is derived from an EMBL/GenBank/DDBJ whole genome shotgun (WGS) entry which is preliminary data.</text>
</comment>
<evidence type="ECO:0000313" key="2">
    <source>
        <dbReference type="EMBL" id="MSU07253.1"/>
    </source>
</evidence>
<dbReference type="Gene3D" id="3.30.70.1290">
    <property type="entry name" value="Transposase IS200-like"/>
    <property type="match status" value="1"/>
</dbReference>
<dbReference type="AlphaFoldDB" id="A0A7X2TSR9"/>
<dbReference type="Pfam" id="PF01797">
    <property type="entry name" value="Y1_Tnp"/>
    <property type="match status" value="1"/>
</dbReference>
<dbReference type="InterPro" id="IPR036515">
    <property type="entry name" value="Transposase_17_sf"/>
</dbReference>
<evidence type="ECO:0000259" key="1">
    <source>
        <dbReference type="SMART" id="SM01321"/>
    </source>
</evidence>
<dbReference type="NCBIfam" id="NF033573">
    <property type="entry name" value="transpos_IS200"/>
    <property type="match status" value="1"/>
</dbReference>
<organism evidence="2 3">
    <name type="scientific">Bullifex porci</name>
    <dbReference type="NCBI Taxonomy" id="2606638"/>
    <lineage>
        <taxon>Bacteria</taxon>
        <taxon>Pseudomonadati</taxon>
        <taxon>Spirochaetota</taxon>
        <taxon>Spirochaetia</taxon>
        <taxon>Spirochaetales</taxon>
        <taxon>Spirochaetaceae</taxon>
        <taxon>Bullifex</taxon>
    </lineage>
</organism>
<dbReference type="GO" id="GO:0006313">
    <property type="term" value="P:DNA transposition"/>
    <property type="evidence" value="ECO:0007669"/>
    <property type="project" value="InterPro"/>
</dbReference>
<feature type="domain" description="Transposase IS200-like" evidence="1">
    <location>
        <begin position="13"/>
        <end position="133"/>
    </location>
</feature>
<accession>A0A7X2TSR9</accession>
<dbReference type="GO" id="GO:0004803">
    <property type="term" value="F:transposase activity"/>
    <property type="evidence" value="ECO:0007669"/>
    <property type="project" value="InterPro"/>
</dbReference>
<dbReference type="InterPro" id="IPR002686">
    <property type="entry name" value="Transposase_17"/>
</dbReference>